<dbReference type="InterPro" id="IPR002104">
    <property type="entry name" value="Integrase_catalytic"/>
</dbReference>
<dbReference type="Pfam" id="PF00589">
    <property type="entry name" value="Phage_integrase"/>
    <property type="match status" value="1"/>
</dbReference>
<dbReference type="PROSITE" id="PS51898">
    <property type="entry name" value="TYR_RECOMBINASE"/>
    <property type="match status" value="1"/>
</dbReference>
<dbReference type="Proteomes" id="UP000032232">
    <property type="component" value="Unassembled WGS sequence"/>
</dbReference>
<keyword evidence="4" id="KW-0233">DNA recombination</keyword>
<dbReference type="STRING" id="935700.jaqu_35730"/>
<dbReference type="Gene3D" id="1.10.150.130">
    <property type="match status" value="1"/>
</dbReference>
<dbReference type="AlphaFoldDB" id="A0A0D1ECP9"/>
<sequence>MARSYRGVRPKEHRVYTVDDLIALYDITRNTVTNWVKAGLTPSDDGRTPYVFRGAMVKQFHEERRARYETRSLHAGEFRCLGCRAAVRPDPTALRRRDNSRGNPWLSGECPECNRMVHKPASPFDLALLDGELIPNTSGDRAHERKTSVPAHTGNAAPAEPTVIHLRNDRTVAAWQRRLGQHSPKTQDRHLAAIREFERFVCGKPFAKLDQEDVAKYREHMRQAVAAKDGIALSKSTVSHKLSHVREFLTWLLKQKGFESLPQDLPDYLHLSRSEYARALPRARRAYPNIEEAEKMLAAMPAQSRLELRARALFAIAFLGALRADTITSLRLGHVLPQERIIVQDGTISRTKNGKSLRVRWFPVPVVFERAVLDWLDEMEAMVAAQDGALFPPGDWIERRTVGRCLQREAAPVMTSPHAVTEAFAAASRAGAKRYTPHAAKHTIAALRGTLSLTEEQRKAWSQNMGHEREQITAEHYGHLTDERCGELFEEMERGQAENGHGELPPGASEELRQLLEPILAFSERHGIRLDRRPA</sequence>
<dbReference type="RefSeq" id="WP_043920337.1">
    <property type="nucleotide sequence ID" value="NZ_FZPF01000015.1"/>
</dbReference>
<feature type="region of interest" description="Disordered" evidence="6">
    <location>
        <begin position="136"/>
        <end position="157"/>
    </location>
</feature>
<comment type="similarity">
    <text evidence="1">Belongs to the 'phage' integrase family.</text>
</comment>
<evidence type="ECO:0000256" key="6">
    <source>
        <dbReference type="SAM" id="MobiDB-lite"/>
    </source>
</evidence>
<dbReference type="SUPFAM" id="SSF56349">
    <property type="entry name" value="DNA breaking-rejoining enzymes"/>
    <property type="match status" value="1"/>
</dbReference>
<dbReference type="InterPro" id="IPR010998">
    <property type="entry name" value="Integrase_recombinase_N"/>
</dbReference>
<evidence type="ECO:0000313" key="10">
    <source>
        <dbReference type="Proteomes" id="UP000032232"/>
    </source>
</evidence>
<dbReference type="Pfam" id="PF13495">
    <property type="entry name" value="Phage_int_SAM_4"/>
    <property type="match status" value="1"/>
</dbReference>
<dbReference type="EMBL" id="JYFE01000067">
    <property type="protein sequence ID" value="KIT14711.1"/>
    <property type="molecule type" value="Genomic_DNA"/>
</dbReference>
<feature type="domain" description="Core-binding (CB)" evidence="8">
    <location>
        <begin position="166"/>
        <end position="253"/>
    </location>
</feature>
<dbReference type="InterPro" id="IPR009061">
    <property type="entry name" value="DNA-bd_dom_put_sf"/>
</dbReference>
<keyword evidence="2" id="KW-0229">DNA integration</keyword>
<evidence type="ECO:0000256" key="5">
    <source>
        <dbReference type="PROSITE-ProRule" id="PRU01248"/>
    </source>
</evidence>
<proteinExistence type="inferred from homology"/>
<evidence type="ECO:0000313" key="9">
    <source>
        <dbReference type="EMBL" id="KIT14711.1"/>
    </source>
</evidence>
<dbReference type="PANTHER" id="PTHR30349">
    <property type="entry name" value="PHAGE INTEGRASE-RELATED"/>
    <property type="match status" value="1"/>
</dbReference>
<dbReference type="Gene3D" id="1.10.443.10">
    <property type="entry name" value="Intergrase catalytic core"/>
    <property type="match status" value="1"/>
</dbReference>
<evidence type="ECO:0000256" key="2">
    <source>
        <dbReference type="ARBA" id="ARBA00022908"/>
    </source>
</evidence>
<dbReference type="GO" id="GO:0015074">
    <property type="term" value="P:DNA integration"/>
    <property type="evidence" value="ECO:0007669"/>
    <property type="project" value="UniProtKB-KW"/>
</dbReference>
<comment type="caution">
    <text evidence="9">The sequence shown here is derived from an EMBL/GenBank/DDBJ whole genome shotgun (WGS) entry which is preliminary data.</text>
</comment>
<evidence type="ECO:0000259" key="7">
    <source>
        <dbReference type="PROSITE" id="PS51898"/>
    </source>
</evidence>
<dbReference type="InterPro" id="IPR013762">
    <property type="entry name" value="Integrase-like_cat_sf"/>
</dbReference>
<dbReference type="InterPro" id="IPR004107">
    <property type="entry name" value="Integrase_SAM-like_N"/>
</dbReference>
<evidence type="ECO:0000259" key="8">
    <source>
        <dbReference type="PROSITE" id="PS51900"/>
    </source>
</evidence>
<reference evidence="9 10" key="1">
    <citation type="submission" date="2015-02" db="EMBL/GenBank/DDBJ databases">
        <title>Genome Sequence of Jannaschia aquimarina DSM28248, a member of the Roseobacter clade.</title>
        <authorList>
            <person name="Voget S."/>
            <person name="Daniel R."/>
        </authorList>
    </citation>
    <scope>NUCLEOTIDE SEQUENCE [LARGE SCALE GENOMIC DNA]</scope>
    <source>
        <strain evidence="9 10">GSW-M26</strain>
    </source>
</reference>
<dbReference type="PROSITE" id="PS51900">
    <property type="entry name" value="CB"/>
    <property type="match status" value="1"/>
</dbReference>
<evidence type="ECO:0000256" key="1">
    <source>
        <dbReference type="ARBA" id="ARBA00008857"/>
    </source>
</evidence>
<organism evidence="9 10">
    <name type="scientific">Jannaschia aquimarina</name>
    <dbReference type="NCBI Taxonomy" id="935700"/>
    <lineage>
        <taxon>Bacteria</taxon>
        <taxon>Pseudomonadati</taxon>
        <taxon>Pseudomonadota</taxon>
        <taxon>Alphaproteobacteria</taxon>
        <taxon>Rhodobacterales</taxon>
        <taxon>Roseobacteraceae</taxon>
        <taxon>Jannaschia</taxon>
    </lineage>
</organism>
<dbReference type="OrthoDB" id="7354488at2"/>
<accession>A0A0D1ECP9</accession>
<keyword evidence="10" id="KW-1185">Reference proteome</keyword>
<dbReference type="GO" id="GO:0006310">
    <property type="term" value="P:DNA recombination"/>
    <property type="evidence" value="ECO:0007669"/>
    <property type="project" value="UniProtKB-KW"/>
</dbReference>
<dbReference type="SUPFAM" id="SSF46955">
    <property type="entry name" value="Putative DNA-binding domain"/>
    <property type="match status" value="1"/>
</dbReference>
<dbReference type="InterPro" id="IPR044068">
    <property type="entry name" value="CB"/>
</dbReference>
<protein>
    <submittedName>
        <fullName evidence="9">XerC_2 protein</fullName>
    </submittedName>
</protein>
<dbReference type="GO" id="GO:0003677">
    <property type="term" value="F:DNA binding"/>
    <property type="evidence" value="ECO:0007669"/>
    <property type="project" value="UniProtKB-UniRule"/>
</dbReference>
<dbReference type="CDD" id="cd00397">
    <property type="entry name" value="DNA_BRE_C"/>
    <property type="match status" value="1"/>
</dbReference>
<dbReference type="InterPro" id="IPR050090">
    <property type="entry name" value="Tyrosine_recombinase_XerCD"/>
</dbReference>
<feature type="domain" description="Tyr recombinase" evidence="7">
    <location>
        <begin position="283"/>
        <end position="490"/>
    </location>
</feature>
<dbReference type="InterPro" id="IPR011010">
    <property type="entry name" value="DNA_brk_join_enz"/>
</dbReference>
<dbReference type="PANTHER" id="PTHR30349:SF41">
    <property type="entry name" value="INTEGRASE_RECOMBINASE PROTEIN MJ0367-RELATED"/>
    <property type="match status" value="1"/>
</dbReference>
<evidence type="ECO:0000256" key="4">
    <source>
        <dbReference type="ARBA" id="ARBA00023172"/>
    </source>
</evidence>
<dbReference type="PATRIC" id="fig|935700.4.peg.3682"/>
<gene>
    <name evidence="9" type="primary">xerC_2</name>
    <name evidence="9" type="ORF">jaqu_35730</name>
</gene>
<evidence type="ECO:0000256" key="3">
    <source>
        <dbReference type="ARBA" id="ARBA00023125"/>
    </source>
</evidence>
<name>A0A0D1ECP9_9RHOB</name>
<keyword evidence="3 5" id="KW-0238">DNA-binding</keyword>